<dbReference type="PRINTS" id="PR00147">
    <property type="entry name" value="DNAPHOTLYASE"/>
</dbReference>
<protein>
    <submittedName>
        <fullName evidence="8">Deoxyribodipyrimidine photo-lyase</fullName>
        <ecNumber evidence="8">4.1.99.3</ecNumber>
    </submittedName>
</protein>
<keyword evidence="9" id="KW-1185">Reference proteome</keyword>
<feature type="domain" description="Photolyase/cryptochrome alpha/beta" evidence="7">
    <location>
        <begin position="10"/>
        <end position="139"/>
    </location>
</feature>
<keyword evidence="4 6" id="KW-0274">FAD</keyword>
<evidence type="ECO:0000259" key="7">
    <source>
        <dbReference type="PROSITE" id="PS51645"/>
    </source>
</evidence>
<comment type="caution">
    <text evidence="8">The sequence shown here is derived from an EMBL/GenBank/DDBJ whole genome shotgun (WGS) entry which is preliminary data.</text>
</comment>
<organism evidence="8 9">
    <name type="scientific">Pararhizobium capsulatum DSM 1112</name>
    <dbReference type="NCBI Taxonomy" id="1121113"/>
    <lineage>
        <taxon>Bacteria</taxon>
        <taxon>Pseudomonadati</taxon>
        <taxon>Pseudomonadota</taxon>
        <taxon>Alphaproteobacteria</taxon>
        <taxon>Hyphomicrobiales</taxon>
        <taxon>Rhizobiaceae</taxon>
        <taxon>Rhizobium/Agrobacterium group</taxon>
        <taxon>Pararhizobium</taxon>
    </lineage>
</organism>
<evidence type="ECO:0000313" key="8">
    <source>
        <dbReference type="EMBL" id="MDQ0320372.1"/>
    </source>
</evidence>
<evidence type="ECO:0000256" key="2">
    <source>
        <dbReference type="ARBA" id="ARBA00001974"/>
    </source>
</evidence>
<dbReference type="EC" id="4.1.99.3" evidence="8"/>
<dbReference type="GO" id="GO:0003904">
    <property type="term" value="F:deoxyribodipyrimidine photo-lyase activity"/>
    <property type="evidence" value="ECO:0007669"/>
    <property type="project" value="UniProtKB-EC"/>
</dbReference>
<evidence type="ECO:0000256" key="4">
    <source>
        <dbReference type="ARBA" id="ARBA00022827"/>
    </source>
</evidence>
<keyword evidence="5 6" id="KW-0157">Chromophore</keyword>
<name>A0ABU0BQZ2_9HYPH</name>
<dbReference type="InterPro" id="IPR014729">
    <property type="entry name" value="Rossmann-like_a/b/a_fold"/>
</dbReference>
<proteinExistence type="inferred from homology"/>
<dbReference type="PANTHER" id="PTHR11455">
    <property type="entry name" value="CRYPTOCHROME"/>
    <property type="match status" value="1"/>
</dbReference>
<dbReference type="PROSITE" id="PS00691">
    <property type="entry name" value="DNA_PHOTOLYASES_1_2"/>
    <property type="match status" value="1"/>
</dbReference>
<dbReference type="Pfam" id="PF00875">
    <property type="entry name" value="DNA_photolyase"/>
    <property type="match status" value="1"/>
</dbReference>
<dbReference type="SUPFAM" id="SSF48173">
    <property type="entry name" value="Cryptochrome/photolyase FAD-binding domain"/>
    <property type="match status" value="1"/>
</dbReference>
<evidence type="ECO:0000256" key="5">
    <source>
        <dbReference type="ARBA" id="ARBA00022991"/>
    </source>
</evidence>
<dbReference type="EMBL" id="JAUSVF010000001">
    <property type="protein sequence ID" value="MDQ0320372.1"/>
    <property type="molecule type" value="Genomic_DNA"/>
</dbReference>
<gene>
    <name evidence="8" type="ORF">QO002_002510</name>
</gene>
<dbReference type="InterPro" id="IPR006050">
    <property type="entry name" value="DNA_photolyase_N"/>
</dbReference>
<dbReference type="PROSITE" id="PS51645">
    <property type="entry name" value="PHR_CRY_ALPHA_BETA"/>
    <property type="match status" value="1"/>
</dbReference>
<dbReference type="PANTHER" id="PTHR11455:SF9">
    <property type="entry name" value="CRYPTOCHROME CIRCADIAN CLOCK 5 ISOFORM X1"/>
    <property type="match status" value="1"/>
</dbReference>
<dbReference type="InterPro" id="IPR036134">
    <property type="entry name" value="Crypto/Photolyase_FAD-like_sf"/>
</dbReference>
<dbReference type="Gene3D" id="3.40.50.620">
    <property type="entry name" value="HUPs"/>
    <property type="match status" value="1"/>
</dbReference>
<dbReference type="PROSITE" id="PS00394">
    <property type="entry name" value="DNA_PHOTOLYASES_1_1"/>
    <property type="match status" value="1"/>
</dbReference>
<dbReference type="Proteomes" id="UP001230207">
    <property type="component" value="Unassembled WGS sequence"/>
</dbReference>
<dbReference type="InterPro" id="IPR005101">
    <property type="entry name" value="Cryptochr/Photolyase_FAD-bd"/>
</dbReference>
<dbReference type="SUPFAM" id="SSF52425">
    <property type="entry name" value="Cryptochrome/photolyase, N-terminal domain"/>
    <property type="match status" value="1"/>
</dbReference>
<dbReference type="Pfam" id="PF03441">
    <property type="entry name" value="FAD_binding_7"/>
    <property type="match status" value="1"/>
</dbReference>
<keyword evidence="8" id="KW-0456">Lyase</keyword>
<dbReference type="InterPro" id="IPR036155">
    <property type="entry name" value="Crypto/Photolyase_N_sf"/>
</dbReference>
<evidence type="ECO:0000256" key="3">
    <source>
        <dbReference type="ARBA" id="ARBA00022630"/>
    </source>
</evidence>
<dbReference type="Gene3D" id="1.10.579.10">
    <property type="entry name" value="DNA Cyclobutane Dipyrimidine Photolyase, subunit A, domain 3"/>
    <property type="match status" value="1"/>
</dbReference>
<dbReference type="Gene3D" id="1.25.40.80">
    <property type="match status" value="1"/>
</dbReference>
<accession>A0ABU0BQZ2</accession>
<dbReference type="RefSeq" id="WP_307230067.1">
    <property type="nucleotide sequence ID" value="NZ_JAUSVF010000001.1"/>
</dbReference>
<evidence type="ECO:0000313" key="9">
    <source>
        <dbReference type="Proteomes" id="UP001230207"/>
    </source>
</evidence>
<evidence type="ECO:0000256" key="1">
    <source>
        <dbReference type="ARBA" id="ARBA00001932"/>
    </source>
</evidence>
<evidence type="ECO:0000256" key="6">
    <source>
        <dbReference type="RuleBase" id="RU004182"/>
    </source>
</evidence>
<comment type="cofactor">
    <cofactor evidence="1">
        <name>(6R)-5,10-methylene-5,6,7,8-tetrahydrofolate</name>
        <dbReference type="ChEBI" id="CHEBI:15636"/>
    </cofactor>
</comment>
<reference evidence="8 9" key="1">
    <citation type="submission" date="2023-07" db="EMBL/GenBank/DDBJ databases">
        <title>Genomic Encyclopedia of Type Strains, Phase IV (KMG-IV): sequencing the most valuable type-strain genomes for metagenomic binning, comparative biology and taxonomic classification.</title>
        <authorList>
            <person name="Goeker M."/>
        </authorList>
    </citation>
    <scope>NUCLEOTIDE SEQUENCE [LARGE SCALE GENOMIC DNA]</scope>
    <source>
        <strain evidence="8 9">DSM 1112</strain>
    </source>
</reference>
<comment type="cofactor">
    <cofactor evidence="2">
        <name>FAD</name>
        <dbReference type="ChEBI" id="CHEBI:57692"/>
    </cofactor>
</comment>
<dbReference type="InterPro" id="IPR018394">
    <property type="entry name" value="DNA_photolyase_1_CS_C"/>
</dbReference>
<keyword evidence="3 6" id="KW-0285">Flavoprotein</keyword>
<dbReference type="InterPro" id="IPR002081">
    <property type="entry name" value="Cryptochrome/DNA_photolyase_1"/>
</dbReference>
<comment type="similarity">
    <text evidence="6">Belongs to the DNA photolyase family.</text>
</comment>
<sequence length="484" mass="53994">MATNQSITSTPVIVWFRKDLRLADHQALWAACNSGQPVIVLYIREPAESGNGALGAAQGWWLHHSLAALAKTLARHGCALLLRSGDARVILDELIAQSGADAVYWNRRYDPRGIKVDSDIKAALAARNIKVRSFPGQLLHEPSRLKTGAGTPYKVYTPFWRSLEASGEPETPLEAPEAIVSPERTFESETLDDWGLLPTTPNWARQFVDVWCPGEAAALEKLEDFVSGRLAGYKVARDKPGTDGTSAMSPHLAMGEITPAQIWHATKGLQNVPPEDVITFRKELAWRDFSYHLLFHHPEMASLNIVRKYDAFPWEVDDAAFQLWTKGKTGYPIVDAGMRQLWTYGTMHNRVRMIVASFLIKDLLIDWRKGEAWFRDTLVDADPASNAASWQWVAGSGADASPFFRIFNPVLQGEKFDADGTHVRLYVPEIATLPDKYIHRPFEAPATVLEQAGIKLGEIYPKPIVDHKQARNRALAALRSLDDN</sequence>